<dbReference type="AlphaFoldDB" id="A0AAN6NTI2"/>
<dbReference type="InterPro" id="IPR001876">
    <property type="entry name" value="Znf_RanBP2"/>
</dbReference>
<dbReference type="GO" id="GO:0008270">
    <property type="term" value="F:zinc ion binding"/>
    <property type="evidence" value="ECO:0007669"/>
    <property type="project" value="UniProtKB-KW"/>
</dbReference>
<feature type="compositionally biased region" description="Low complexity" evidence="5">
    <location>
        <begin position="297"/>
        <end position="306"/>
    </location>
</feature>
<accession>A0AAN6NTI2</accession>
<feature type="region of interest" description="Disordered" evidence="5">
    <location>
        <begin position="268"/>
        <end position="482"/>
    </location>
</feature>
<evidence type="ECO:0000259" key="6">
    <source>
        <dbReference type="PROSITE" id="PS50199"/>
    </source>
</evidence>
<feature type="compositionally biased region" description="Basic and acidic residues" evidence="5">
    <location>
        <begin position="469"/>
        <end position="482"/>
    </location>
</feature>
<evidence type="ECO:0000256" key="3">
    <source>
        <dbReference type="ARBA" id="ARBA00022833"/>
    </source>
</evidence>
<reference evidence="8" key="1">
    <citation type="journal article" date="2023" name="Mol. Phylogenet. Evol.">
        <title>Genome-scale phylogeny and comparative genomics of the fungal order Sordariales.</title>
        <authorList>
            <person name="Hensen N."/>
            <person name="Bonometti L."/>
            <person name="Westerberg I."/>
            <person name="Brannstrom I.O."/>
            <person name="Guillou S."/>
            <person name="Cros-Aarteil S."/>
            <person name="Calhoun S."/>
            <person name="Haridas S."/>
            <person name="Kuo A."/>
            <person name="Mondo S."/>
            <person name="Pangilinan J."/>
            <person name="Riley R."/>
            <person name="LaButti K."/>
            <person name="Andreopoulos B."/>
            <person name="Lipzen A."/>
            <person name="Chen C."/>
            <person name="Yan M."/>
            <person name="Daum C."/>
            <person name="Ng V."/>
            <person name="Clum A."/>
            <person name="Steindorff A."/>
            <person name="Ohm R.A."/>
            <person name="Martin F."/>
            <person name="Silar P."/>
            <person name="Natvig D.O."/>
            <person name="Lalanne C."/>
            <person name="Gautier V."/>
            <person name="Ament-Velasquez S.L."/>
            <person name="Kruys A."/>
            <person name="Hutchinson M.I."/>
            <person name="Powell A.J."/>
            <person name="Barry K."/>
            <person name="Miller A.N."/>
            <person name="Grigoriev I.V."/>
            <person name="Debuchy R."/>
            <person name="Gladieux P."/>
            <person name="Hiltunen Thoren M."/>
            <person name="Johannesson H."/>
        </authorList>
    </citation>
    <scope>NUCLEOTIDE SEQUENCE</scope>
    <source>
        <strain evidence="8">CBS 626.80</strain>
    </source>
</reference>
<feature type="compositionally biased region" description="Pro residues" evidence="5">
    <location>
        <begin position="324"/>
        <end position="339"/>
    </location>
</feature>
<evidence type="ECO:0000256" key="2">
    <source>
        <dbReference type="ARBA" id="ARBA00022771"/>
    </source>
</evidence>
<dbReference type="InterPro" id="IPR036443">
    <property type="entry name" value="Znf_RanBP2_sf"/>
</dbReference>
<evidence type="ECO:0000256" key="1">
    <source>
        <dbReference type="ARBA" id="ARBA00022723"/>
    </source>
</evidence>
<dbReference type="InterPro" id="IPR013536">
    <property type="entry name" value="WLM_dom"/>
</dbReference>
<feature type="compositionally biased region" description="Low complexity" evidence="5">
    <location>
        <begin position="429"/>
        <end position="461"/>
    </location>
</feature>
<evidence type="ECO:0000313" key="8">
    <source>
        <dbReference type="EMBL" id="KAK3951774.1"/>
    </source>
</evidence>
<feature type="compositionally biased region" description="Basic and acidic residues" evidence="5">
    <location>
        <begin position="158"/>
        <end position="167"/>
    </location>
</feature>
<dbReference type="SUPFAM" id="SSF90209">
    <property type="entry name" value="Ran binding protein zinc finger-like"/>
    <property type="match status" value="1"/>
</dbReference>
<keyword evidence="3" id="KW-0862">Zinc</keyword>
<dbReference type="Pfam" id="PF08325">
    <property type="entry name" value="WLM"/>
    <property type="match status" value="1"/>
</dbReference>
<protein>
    <submittedName>
        <fullName evidence="8">WLM domain-containing protein</fullName>
    </submittedName>
</protein>
<dbReference type="Proteomes" id="UP001303222">
    <property type="component" value="Unassembled WGS sequence"/>
</dbReference>
<dbReference type="InterPro" id="IPR053000">
    <property type="entry name" value="WSS1-like_metalloprotease"/>
</dbReference>
<evidence type="ECO:0000256" key="5">
    <source>
        <dbReference type="SAM" id="MobiDB-lite"/>
    </source>
</evidence>
<dbReference type="PANTHER" id="PTHR46622:SF1">
    <property type="entry name" value="DNA-DEPENDENT METALLOPROTEASE WSS1"/>
    <property type="match status" value="1"/>
</dbReference>
<feature type="domain" description="RanBP2-type" evidence="6">
    <location>
        <begin position="341"/>
        <end position="370"/>
    </location>
</feature>
<dbReference type="GO" id="GO:0005634">
    <property type="term" value="C:nucleus"/>
    <property type="evidence" value="ECO:0007669"/>
    <property type="project" value="TreeGrafter"/>
</dbReference>
<name>A0AAN6NTI2_9PEZI</name>
<dbReference type="EMBL" id="MU859139">
    <property type="protein sequence ID" value="KAK3951774.1"/>
    <property type="molecule type" value="Genomic_DNA"/>
</dbReference>
<dbReference type="Gene3D" id="2.30.30.380">
    <property type="entry name" value="Zn-finger domain of Sec23/24"/>
    <property type="match status" value="1"/>
</dbReference>
<reference evidence="8" key="2">
    <citation type="submission" date="2023-06" db="EMBL/GenBank/DDBJ databases">
        <authorList>
            <consortium name="Lawrence Berkeley National Laboratory"/>
            <person name="Mondo S.J."/>
            <person name="Hensen N."/>
            <person name="Bonometti L."/>
            <person name="Westerberg I."/>
            <person name="Brannstrom I.O."/>
            <person name="Guillou S."/>
            <person name="Cros-Aarteil S."/>
            <person name="Calhoun S."/>
            <person name="Haridas S."/>
            <person name="Kuo A."/>
            <person name="Pangilinan J."/>
            <person name="Riley R."/>
            <person name="Labutti K."/>
            <person name="Andreopoulos B."/>
            <person name="Lipzen A."/>
            <person name="Chen C."/>
            <person name="Yanf M."/>
            <person name="Daum C."/>
            <person name="Ng V."/>
            <person name="Clum A."/>
            <person name="Steindorff A."/>
            <person name="Ohm R."/>
            <person name="Martin F."/>
            <person name="Silar P."/>
            <person name="Natvig D."/>
            <person name="Lalanne C."/>
            <person name="Gautier V."/>
            <person name="Ament-Velasquez S.L."/>
            <person name="Kruys A."/>
            <person name="Hutchinson M.I."/>
            <person name="Powell A.J."/>
            <person name="Barry K."/>
            <person name="Miller A.N."/>
            <person name="Grigoriev I.V."/>
            <person name="Debuchy R."/>
            <person name="Gladieux P."/>
            <person name="Thoren M.H."/>
            <person name="Johannesson H."/>
        </authorList>
    </citation>
    <scope>NUCLEOTIDE SEQUENCE</scope>
    <source>
        <strain evidence="8">CBS 626.80</strain>
    </source>
</reference>
<proteinExistence type="predicted"/>
<dbReference type="GO" id="GO:0006281">
    <property type="term" value="P:DNA repair"/>
    <property type="evidence" value="ECO:0007669"/>
    <property type="project" value="TreeGrafter"/>
</dbReference>
<feature type="domain" description="WLM" evidence="7">
    <location>
        <begin position="1"/>
        <end position="204"/>
    </location>
</feature>
<keyword evidence="9" id="KW-1185">Reference proteome</keyword>
<evidence type="ECO:0000259" key="7">
    <source>
        <dbReference type="PROSITE" id="PS51397"/>
    </source>
</evidence>
<organism evidence="8 9">
    <name type="scientific">Pseudoneurospora amorphoporcata</name>
    <dbReference type="NCBI Taxonomy" id="241081"/>
    <lineage>
        <taxon>Eukaryota</taxon>
        <taxon>Fungi</taxon>
        <taxon>Dikarya</taxon>
        <taxon>Ascomycota</taxon>
        <taxon>Pezizomycotina</taxon>
        <taxon>Sordariomycetes</taxon>
        <taxon>Sordariomycetidae</taxon>
        <taxon>Sordariales</taxon>
        <taxon>Sordariaceae</taxon>
        <taxon>Pseudoneurospora</taxon>
    </lineage>
</organism>
<dbReference type="PROSITE" id="PS01358">
    <property type="entry name" value="ZF_RANBP2_1"/>
    <property type="match status" value="1"/>
</dbReference>
<evidence type="ECO:0000313" key="9">
    <source>
        <dbReference type="Proteomes" id="UP001303222"/>
    </source>
</evidence>
<feature type="compositionally biased region" description="Low complexity" evidence="5">
    <location>
        <begin position="388"/>
        <end position="413"/>
    </location>
</feature>
<feature type="region of interest" description="Disordered" evidence="5">
    <location>
        <begin position="158"/>
        <end position="191"/>
    </location>
</feature>
<dbReference type="PROSITE" id="PS50199">
    <property type="entry name" value="ZF_RANBP2_2"/>
    <property type="match status" value="1"/>
</dbReference>
<evidence type="ECO:0000256" key="4">
    <source>
        <dbReference type="PROSITE-ProRule" id="PRU00322"/>
    </source>
</evidence>
<comment type="caution">
    <text evidence="8">The sequence shown here is derived from an EMBL/GenBank/DDBJ whole genome shotgun (WGS) entry which is preliminary data.</text>
</comment>
<keyword evidence="1" id="KW-0479">Metal-binding</keyword>
<dbReference type="GO" id="GO:0008237">
    <property type="term" value="F:metallopeptidase activity"/>
    <property type="evidence" value="ECO:0007669"/>
    <property type="project" value="TreeGrafter"/>
</dbReference>
<gene>
    <name evidence="8" type="ORF">QBC32DRAFT_155589</name>
</gene>
<sequence>MSELDPLVLSYSHLHHLPQPSSALHLLKKIASLVKPLMRARGWRVRELGEFYPEQENLLGLNINRGAKILLRLRYSSDKSLFLPVEQVTDTMLHELAHIVHGPHDGKFQALWDQLRDEHEGLVMKGYTGEGFLSAGRRLGGSPSGGRGRIPMHEARRLAREQAEKRKVQTTPNAGSGQRLGGSSPRPGEDIRRVIVEAVKRRSKTLKGCGVGVKDTGDEGLGEQEIRKIEEQATRNGFRSKAEEDEANEAAIAQALWELVQEDEKKKFGSGYVEPSREFPAGSQGAFQQTQEDLKGKGSAASSSSKQPPPNPHRTKPTTRPTVSSPPSPPSIPSEPPNEPSTDGWACRICTLHNPDTFLSCDACGTERPPRTLTTSRTSLPKDKTRGSSSSSSSKPSSNSKSSSSSSKRPSSSVIDLTKSPPAIRTRPSSSSHSSSSNSSKSHSRSRTASISGSQSESSSGSGPGFMQELKKDKEKREKDKAKAILQAQAEADAARRKLLTEKWQCSFCGKRMEKQWWTCSTCGRMKDSSK</sequence>
<dbReference type="PROSITE" id="PS51397">
    <property type="entry name" value="WLM"/>
    <property type="match status" value="1"/>
</dbReference>
<dbReference type="PANTHER" id="PTHR46622">
    <property type="entry name" value="DNA-DEPENDENT METALLOPROTEASE WSS1"/>
    <property type="match status" value="1"/>
</dbReference>
<keyword evidence="2 4" id="KW-0863">Zinc-finger</keyword>